<keyword evidence="1" id="KW-1133">Transmembrane helix</keyword>
<gene>
    <name evidence="2" type="ORF">AHIS1636_07910</name>
</gene>
<evidence type="ECO:0000313" key="3">
    <source>
        <dbReference type="Proteomes" id="UP001209654"/>
    </source>
</evidence>
<reference evidence="2 3" key="1">
    <citation type="journal article" date="2023" name="Int. J. Syst. Evol. Microbiol.">
        <title>Arthrobacter mangrovi sp. nov., an actinobacterium isolated from the rhizosphere of a mangrove.</title>
        <authorList>
            <person name="Hamada M."/>
            <person name="Saitou S."/>
            <person name="Enomoto N."/>
            <person name="Nanri K."/>
            <person name="Hidaka K."/>
            <person name="Miura T."/>
            <person name="Tamura T."/>
        </authorList>
    </citation>
    <scope>NUCLEOTIDE SEQUENCE [LARGE SCALE GENOMIC DNA]</scope>
    <source>
        <strain evidence="2 3">NBRC 112813</strain>
    </source>
</reference>
<sequence length="143" mass="15820">MLVDLQPEPDFLQNSVGLVLAGFTGLDCCFVLVLAKIHEFAHRRLGLRCYLNKIQVRFGGQTQGVLDTDDPHLFAGRTYQPHLGDADPIIDSWLANVWLLIVVVTVTAPQQEKAPYCVRNRRPRMPAFGAAPKGLRASIPNGD</sequence>
<name>A0ABQ5MQU7_9MICC</name>
<feature type="transmembrane region" description="Helical" evidence="1">
    <location>
        <begin position="12"/>
        <end position="35"/>
    </location>
</feature>
<keyword evidence="1" id="KW-0472">Membrane</keyword>
<keyword evidence="1" id="KW-0812">Transmembrane</keyword>
<evidence type="ECO:0000313" key="2">
    <source>
        <dbReference type="EMBL" id="GLB66352.1"/>
    </source>
</evidence>
<accession>A0ABQ5MQU7</accession>
<evidence type="ECO:0000256" key="1">
    <source>
        <dbReference type="SAM" id="Phobius"/>
    </source>
</evidence>
<dbReference type="Proteomes" id="UP001209654">
    <property type="component" value="Unassembled WGS sequence"/>
</dbReference>
<comment type="caution">
    <text evidence="2">The sequence shown here is derived from an EMBL/GenBank/DDBJ whole genome shotgun (WGS) entry which is preliminary data.</text>
</comment>
<protein>
    <submittedName>
        <fullName evidence="2">Uncharacterized protein</fullName>
    </submittedName>
</protein>
<proteinExistence type="predicted"/>
<organism evidence="2 3">
    <name type="scientific">Arthrobacter mangrovi</name>
    <dbReference type="NCBI Taxonomy" id="2966350"/>
    <lineage>
        <taxon>Bacteria</taxon>
        <taxon>Bacillati</taxon>
        <taxon>Actinomycetota</taxon>
        <taxon>Actinomycetes</taxon>
        <taxon>Micrococcales</taxon>
        <taxon>Micrococcaceae</taxon>
        <taxon>Arthrobacter</taxon>
    </lineage>
</organism>
<keyword evidence="3" id="KW-1185">Reference proteome</keyword>
<dbReference type="EMBL" id="BRVS01000003">
    <property type="protein sequence ID" value="GLB66352.1"/>
    <property type="molecule type" value="Genomic_DNA"/>
</dbReference>